<keyword evidence="3" id="KW-1185">Reference proteome</keyword>
<comment type="caution">
    <text evidence="2">The sequence shown here is derived from an EMBL/GenBank/DDBJ whole genome shotgun (WGS) entry which is preliminary data.</text>
</comment>
<dbReference type="STRING" id="762983.HMPREF9444_00991"/>
<feature type="domain" description="Transposase IS4-like" evidence="1">
    <location>
        <begin position="224"/>
        <end position="522"/>
    </location>
</feature>
<dbReference type="PANTHER" id="PTHR34614">
    <property type="match status" value="1"/>
</dbReference>
<dbReference type="PANTHER" id="PTHR34614:SF2">
    <property type="entry name" value="TRANSPOSASE IS4-LIKE DOMAIN-CONTAINING PROTEIN"/>
    <property type="match status" value="1"/>
</dbReference>
<dbReference type="AlphaFoldDB" id="E8LJV5"/>
<proteinExistence type="predicted"/>
<organism evidence="2 3">
    <name type="scientific">Succinatimonas hippei (strain DSM 22608 / JCM 16073 / KCTC 15190 / YIT 12066)</name>
    <dbReference type="NCBI Taxonomy" id="762983"/>
    <lineage>
        <taxon>Bacteria</taxon>
        <taxon>Pseudomonadati</taxon>
        <taxon>Pseudomonadota</taxon>
        <taxon>Gammaproteobacteria</taxon>
        <taxon>Aeromonadales</taxon>
        <taxon>Succinivibrionaceae</taxon>
        <taxon>Succinatimonas</taxon>
    </lineage>
</organism>
<dbReference type="GO" id="GO:0004803">
    <property type="term" value="F:transposase activity"/>
    <property type="evidence" value="ECO:0007669"/>
    <property type="project" value="InterPro"/>
</dbReference>
<evidence type="ECO:0000313" key="2">
    <source>
        <dbReference type="EMBL" id="EFY07185.1"/>
    </source>
</evidence>
<sequence>MAVMNIPKLPPLKHVKNGKYCYLVTFKNVWLDGKSVTVPGSTKTVGKIEGGKVVGKVIWTDAFAAEHPELEALDAYRMLKNPDAPSGKRRYFIRFEPHNEMVSLRKVLNASSFVAGPSWVLDHIIADTPLTKALNSVFSDYCRNRKIVSLAYYMYLFHTTAVESYGAFAENYRLPWQVPLRPGQCSKLFKSISSKEINGFLKKLNEEVCKLEAENVGGGNVYYALDSTSVSTYARHLIKAQYGHNKDGDALKQINILMMVNQETGLPVYYRTYDGDVPDVSTIMHTLRDTVRLGVNRQAVAVCDRGYSSIINLHRFYQSEASFVMNMRTSFRLARDFIIEHRQELEAPDSYIPAIGQHAVSTTKIWKYPVNFTTDCAKRRPQLKADMHVHIFFDENIKHERKQLITKALACVRTKLAAKETLANNEKCLAERFLIIKKDDAGNILSVKTDTAKLAEYLFTAGYRVLVSDCVTGAVEAHRAYQMRNSVEEAFAVMKQDIGGRRFGTSTDSTTEGKIFTVFIAAAIGLMFKTRISQCKTKGMQIPFEGDRAVMTKLSGIKATLWEDGMYYTEVTGKKRELLEALDIPLPDAAVFTKAELENMKEDDAAEEEETFIANNVEELAAALAEV</sequence>
<dbReference type="RefSeq" id="WP_009143193.1">
    <property type="nucleotide sequence ID" value="NZ_GL830985.1"/>
</dbReference>
<reference evidence="2 3" key="1">
    <citation type="submission" date="2011-01" db="EMBL/GenBank/DDBJ databases">
        <authorList>
            <person name="Weinstock G."/>
            <person name="Sodergren E."/>
            <person name="Clifton S."/>
            <person name="Fulton L."/>
            <person name="Fulton B."/>
            <person name="Courtney L."/>
            <person name="Fronick C."/>
            <person name="Harrison M."/>
            <person name="Strong C."/>
            <person name="Farmer C."/>
            <person name="Delahaunty K."/>
            <person name="Markovic C."/>
            <person name="Hall O."/>
            <person name="Minx P."/>
            <person name="Tomlinson C."/>
            <person name="Mitreva M."/>
            <person name="Hou S."/>
            <person name="Chen J."/>
            <person name="Wollam A."/>
            <person name="Pepin K.H."/>
            <person name="Johnson M."/>
            <person name="Bhonagiri V."/>
            <person name="Zhang X."/>
            <person name="Suruliraj S."/>
            <person name="Warren W."/>
            <person name="Chinwalla A."/>
            <person name="Mardis E.R."/>
            <person name="Wilson R.K."/>
        </authorList>
    </citation>
    <scope>NUCLEOTIDE SEQUENCE [LARGE SCALE GENOMIC DNA]</scope>
    <source>
        <strain evidence="3">DSM 22608 / JCM 16073 / KCTC 15190 / YIT 12066</strain>
    </source>
</reference>
<evidence type="ECO:0000259" key="1">
    <source>
        <dbReference type="Pfam" id="PF01609"/>
    </source>
</evidence>
<accession>E8LJV5</accession>
<dbReference type="InterPro" id="IPR002559">
    <property type="entry name" value="Transposase_11"/>
</dbReference>
<dbReference type="GO" id="GO:0003677">
    <property type="term" value="F:DNA binding"/>
    <property type="evidence" value="ECO:0007669"/>
    <property type="project" value="InterPro"/>
</dbReference>
<dbReference type="EMBL" id="AEVO01000048">
    <property type="protein sequence ID" value="EFY07185.1"/>
    <property type="molecule type" value="Genomic_DNA"/>
</dbReference>
<gene>
    <name evidence="2" type="ORF">HMPREF9444_00991</name>
</gene>
<dbReference type="GO" id="GO:0006313">
    <property type="term" value="P:DNA transposition"/>
    <property type="evidence" value="ECO:0007669"/>
    <property type="project" value="InterPro"/>
</dbReference>
<name>E8LJV5_SUCHY</name>
<dbReference type="OrthoDB" id="6171862at2"/>
<dbReference type="HOGENOM" id="CLU_031289_3_0_6"/>
<dbReference type="Pfam" id="PF01609">
    <property type="entry name" value="DDE_Tnp_1"/>
    <property type="match status" value="1"/>
</dbReference>
<dbReference type="eggNOG" id="COG5421">
    <property type="taxonomic scope" value="Bacteria"/>
</dbReference>
<protein>
    <submittedName>
        <fullName evidence="2">Transposase, IS4 family</fullName>
    </submittedName>
</protein>
<dbReference type="Proteomes" id="UP000018458">
    <property type="component" value="Unassembled WGS sequence"/>
</dbReference>
<evidence type="ECO:0000313" key="3">
    <source>
        <dbReference type="Proteomes" id="UP000018458"/>
    </source>
</evidence>